<proteinExistence type="predicted"/>
<evidence type="ECO:0000313" key="2">
    <source>
        <dbReference type="EMBL" id="MPL93100.1"/>
    </source>
</evidence>
<dbReference type="InterPro" id="IPR021533">
    <property type="entry name" value="PepSY-like"/>
</dbReference>
<dbReference type="Pfam" id="PF11396">
    <property type="entry name" value="PepSY_like"/>
    <property type="match status" value="2"/>
</dbReference>
<sequence>MRKILLIIILFACALSMQAQKLRLSDIPQEVRMGLQNTYTDYKLIGWYFETGQYVAEIDIDNRVGRVFLTANGNWQFTIFNVPEQELPTLVANYFINNYPGYRIKKSEYVEDYGGDNYYRLIISMKGVGQTEYEMIFDTRGKMIKTNAPDPDFVKKDYIARLNPEDIERQQKKMAERTALPGTGLEIGDENYVAANKDPKSSGKKGRKVDIETPEINETPKIPETVTKAFAKKYPRIEVDEWKKDGENYKAYFKNRQGTELETLFMPDGMVMSTTTSVAPSRYPRIILKDLDQRYPNAKLSFIQKVDYDTKYKRTVTDRKLEQYFYVELTEKIKGRKDVKTIKLLYDKSFKFQGLAGAADDYEYDEE</sequence>
<feature type="domain" description="Putative beta-lactamase-inhibitor-like PepSY-like" evidence="1">
    <location>
        <begin position="248"/>
        <end position="325"/>
    </location>
</feature>
<reference evidence="2" key="1">
    <citation type="submission" date="2019-08" db="EMBL/GenBank/DDBJ databases">
        <authorList>
            <person name="Kucharzyk K."/>
            <person name="Murdoch R.W."/>
            <person name="Higgins S."/>
            <person name="Loffler F."/>
        </authorList>
    </citation>
    <scope>NUCLEOTIDE SEQUENCE</scope>
</reference>
<dbReference type="AlphaFoldDB" id="A0A644VPG6"/>
<dbReference type="Gene3D" id="3.10.450.360">
    <property type="match status" value="2"/>
</dbReference>
<name>A0A644VPG6_9ZZZZ</name>
<dbReference type="SUPFAM" id="SSF160574">
    <property type="entry name" value="BT0923-like"/>
    <property type="match status" value="2"/>
</dbReference>
<organism evidence="2">
    <name type="scientific">bioreactor metagenome</name>
    <dbReference type="NCBI Taxonomy" id="1076179"/>
    <lineage>
        <taxon>unclassified sequences</taxon>
        <taxon>metagenomes</taxon>
        <taxon>ecological metagenomes</taxon>
    </lineage>
</organism>
<comment type="caution">
    <text evidence="2">The sequence shown here is derived from an EMBL/GenBank/DDBJ whole genome shotgun (WGS) entry which is preliminary data.</text>
</comment>
<gene>
    <name evidence="2" type="ORF">SDC9_39225</name>
</gene>
<accession>A0A644VPG6</accession>
<evidence type="ECO:0000259" key="1">
    <source>
        <dbReference type="Pfam" id="PF11396"/>
    </source>
</evidence>
<protein>
    <recommendedName>
        <fullName evidence="1">Putative beta-lactamase-inhibitor-like PepSY-like domain-containing protein</fullName>
    </recommendedName>
</protein>
<feature type="domain" description="Putative beta-lactamase-inhibitor-like PepSY-like" evidence="1">
    <location>
        <begin position="70"/>
        <end position="145"/>
    </location>
</feature>
<dbReference type="EMBL" id="VSSQ01000380">
    <property type="protein sequence ID" value="MPL93100.1"/>
    <property type="molecule type" value="Genomic_DNA"/>
</dbReference>